<proteinExistence type="predicted"/>
<keyword evidence="2" id="KW-1185">Reference proteome</keyword>
<evidence type="ECO:0000313" key="2">
    <source>
        <dbReference type="Proteomes" id="UP000054248"/>
    </source>
</evidence>
<name>A0A0C3QFJ3_9AGAM</name>
<dbReference type="AlphaFoldDB" id="A0A0C3QFJ3"/>
<gene>
    <name evidence="1" type="ORF">M407DRAFT_97307</name>
</gene>
<protein>
    <submittedName>
        <fullName evidence="1">Uncharacterized protein</fullName>
    </submittedName>
</protein>
<dbReference type="HOGENOM" id="CLU_2428676_0_0_1"/>
<sequence>MLPRPRFLRKRIFLEWSSGRIGSSKRFSEYEPRHSWSLELDGGGCCTEKRFSEYEPRHSWSLELDGGGCCTEISGKAKWISISPAGSSSFT</sequence>
<organism evidence="1 2">
    <name type="scientific">Tulasnella calospora MUT 4182</name>
    <dbReference type="NCBI Taxonomy" id="1051891"/>
    <lineage>
        <taxon>Eukaryota</taxon>
        <taxon>Fungi</taxon>
        <taxon>Dikarya</taxon>
        <taxon>Basidiomycota</taxon>
        <taxon>Agaricomycotina</taxon>
        <taxon>Agaricomycetes</taxon>
        <taxon>Cantharellales</taxon>
        <taxon>Tulasnellaceae</taxon>
        <taxon>Tulasnella</taxon>
    </lineage>
</organism>
<accession>A0A0C3QFJ3</accession>
<dbReference type="EMBL" id="KN823052">
    <property type="protein sequence ID" value="KIO24871.1"/>
    <property type="molecule type" value="Genomic_DNA"/>
</dbReference>
<evidence type="ECO:0000313" key="1">
    <source>
        <dbReference type="EMBL" id="KIO24871.1"/>
    </source>
</evidence>
<reference evidence="1 2" key="1">
    <citation type="submission" date="2014-04" db="EMBL/GenBank/DDBJ databases">
        <authorList>
            <consortium name="DOE Joint Genome Institute"/>
            <person name="Kuo A."/>
            <person name="Girlanda M."/>
            <person name="Perotto S."/>
            <person name="Kohler A."/>
            <person name="Nagy L.G."/>
            <person name="Floudas D."/>
            <person name="Copeland A."/>
            <person name="Barry K.W."/>
            <person name="Cichocki N."/>
            <person name="Veneault-Fourrey C."/>
            <person name="LaButti K."/>
            <person name="Lindquist E.A."/>
            <person name="Lipzen A."/>
            <person name="Lundell T."/>
            <person name="Morin E."/>
            <person name="Murat C."/>
            <person name="Sun H."/>
            <person name="Tunlid A."/>
            <person name="Henrissat B."/>
            <person name="Grigoriev I.V."/>
            <person name="Hibbett D.S."/>
            <person name="Martin F."/>
            <person name="Nordberg H.P."/>
            <person name="Cantor M.N."/>
            <person name="Hua S.X."/>
        </authorList>
    </citation>
    <scope>NUCLEOTIDE SEQUENCE [LARGE SCALE GENOMIC DNA]</scope>
    <source>
        <strain evidence="1 2">MUT 4182</strain>
    </source>
</reference>
<reference evidence="2" key="2">
    <citation type="submission" date="2015-01" db="EMBL/GenBank/DDBJ databases">
        <title>Evolutionary Origins and Diversification of the Mycorrhizal Mutualists.</title>
        <authorList>
            <consortium name="DOE Joint Genome Institute"/>
            <consortium name="Mycorrhizal Genomics Consortium"/>
            <person name="Kohler A."/>
            <person name="Kuo A."/>
            <person name="Nagy L.G."/>
            <person name="Floudas D."/>
            <person name="Copeland A."/>
            <person name="Barry K.W."/>
            <person name="Cichocki N."/>
            <person name="Veneault-Fourrey C."/>
            <person name="LaButti K."/>
            <person name="Lindquist E.A."/>
            <person name="Lipzen A."/>
            <person name="Lundell T."/>
            <person name="Morin E."/>
            <person name="Murat C."/>
            <person name="Riley R."/>
            <person name="Ohm R."/>
            <person name="Sun H."/>
            <person name="Tunlid A."/>
            <person name="Henrissat B."/>
            <person name="Grigoriev I.V."/>
            <person name="Hibbett D.S."/>
            <person name="Martin F."/>
        </authorList>
    </citation>
    <scope>NUCLEOTIDE SEQUENCE [LARGE SCALE GENOMIC DNA]</scope>
    <source>
        <strain evidence="2">MUT 4182</strain>
    </source>
</reference>
<dbReference type="Proteomes" id="UP000054248">
    <property type="component" value="Unassembled WGS sequence"/>
</dbReference>